<dbReference type="PANTHER" id="PTHR43289:SF6">
    <property type="entry name" value="SERINE_THREONINE-PROTEIN KINASE NEKL-3"/>
    <property type="match status" value="1"/>
</dbReference>
<evidence type="ECO:0000256" key="2">
    <source>
        <dbReference type="ARBA" id="ARBA00022527"/>
    </source>
</evidence>
<evidence type="ECO:0000256" key="4">
    <source>
        <dbReference type="ARBA" id="ARBA00022741"/>
    </source>
</evidence>
<dbReference type="OrthoDB" id="9762169at2"/>
<dbReference type="InterPro" id="IPR008271">
    <property type="entry name" value="Ser/Thr_kinase_AS"/>
</dbReference>
<evidence type="ECO:0000256" key="5">
    <source>
        <dbReference type="ARBA" id="ARBA00022777"/>
    </source>
</evidence>
<proteinExistence type="predicted"/>
<comment type="catalytic activity">
    <reaction evidence="7">
        <text>L-threonyl-[protein] + ATP = O-phospho-L-threonyl-[protein] + ADP + H(+)</text>
        <dbReference type="Rhea" id="RHEA:46608"/>
        <dbReference type="Rhea" id="RHEA-COMP:11060"/>
        <dbReference type="Rhea" id="RHEA-COMP:11605"/>
        <dbReference type="ChEBI" id="CHEBI:15378"/>
        <dbReference type="ChEBI" id="CHEBI:30013"/>
        <dbReference type="ChEBI" id="CHEBI:30616"/>
        <dbReference type="ChEBI" id="CHEBI:61977"/>
        <dbReference type="ChEBI" id="CHEBI:456216"/>
        <dbReference type="EC" id="2.7.11.1"/>
    </reaction>
</comment>
<keyword evidence="2" id="KW-0723">Serine/threonine-protein kinase</keyword>
<dbReference type="GO" id="GO:0004674">
    <property type="term" value="F:protein serine/threonine kinase activity"/>
    <property type="evidence" value="ECO:0007669"/>
    <property type="project" value="UniProtKB-KW"/>
</dbReference>
<evidence type="ECO:0000256" key="8">
    <source>
        <dbReference type="ARBA" id="ARBA00048679"/>
    </source>
</evidence>
<feature type="domain" description="Protein kinase" evidence="10">
    <location>
        <begin position="12"/>
        <end position="279"/>
    </location>
</feature>
<evidence type="ECO:0000256" key="6">
    <source>
        <dbReference type="ARBA" id="ARBA00022840"/>
    </source>
</evidence>
<comment type="caution">
    <text evidence="11">The sequence shown here is derived from an EMBL/GenBank/DDBJ whole genome shotgun (WGS) entry which is preliminary data.</text>
</comment>
<evidence type="ECO:0000256" key="9">
    <source>
        <dbReference type="SAM" id="MobiDB-lite"/>
    </source>
</evidence>
<name>A0A0Q2LUX2_MYCGO</name>
<dbReference type="Pfam" id="PF00069">
    <property type="entry name" value="Pkinase"/>
    <property type="match status" value="1"/>
</dbReference>
<evidence type="ECO:0000256" key="7">
    <source>
        <dbReference type="ARBA" id="ARBA00047899"/>
    </source>
</evidence>
<dbReference type="RefSeq" id="WP_055577420.1">
    <property type="nucleotide sequence ID" value="NZ_LKTM01000078.1"/>
</dbReference>
<dbReference type="PROSITE" id="PS00108">
    <property type="entry name" value="PROTEIN_KINASE_ST"/>
    <property type="match status" value="1"/>
</dbReference>
<evidence type="ECO:0000313" key="12">
    <source>
        <dbReference type="Proteomes" id="UP000051677"/>
    </source>
</evidence>
<dbReference type="SUPFAM" id="SSF56112">
    <property type="entry name" value="Protein kinase-like (PK-like)"/>
    <property type="match status" value="1"/>
</dbReference>
<dbReference type="GO" id="GO:0080090">
    <property type="term" value="P:regulation of primary metabolic process"/>
    <property type="evidence" value="ECO:0007669"/>
    <property type="project" value="UniProtKB-ARBA"/>
</dbReference>
<accession>A0A0Q2LUX2</accession>
<keyword evidence="3" id="KW-0808">Transferase</keyword>
<evidence type="ECO:0000256" key="1">
    <source>
        <dbReference type="ARBA" id="ARBA00012513"/>
    </source>
</evidence>
<reference evidence="11 12" key="1">
    <citation type="submission" date="2015-10" db="EMBL/GenBank/DDBJ databases">
        <title>Mycobacterium gordonae draft genome assembly.</title>
        <authorList>
            <person name="Ustinova V."/>
            <person name="Smirnova T."/>
            <person name="Blagodatskikh K."/>
            <person name="Varlamov D."/>
            <person name="Larionova E."/>
            <person name="Chernousova L."/>
        </authorList>
    </citation>
    <scope>NUCLEOTIDE SEQUENCE [LARGE SCALE GENOMIC DNA]</scope>
    <source>
        <strain evidence="11 12">CTRI 14-8773</strain>
    </source>
</reference>
<dbReference type="Proteomes" id="UP000051677">
    <property type="component" value="Unassembled WGS sequence"/>
</dbReference>
<evidence type="ECO:0000313" key="11">
    <source>
        <dbReference type="EMBL" id="KQH79697.1"/>
    </source>
</evidence>
<keyword evidence="5" id="KW-0418">Kinase</keyword>
<evidence type="ECO:0000256" key="3">
    <source>
        <dbReference type="ARBA" id="ARBA00022679"/>
    </source>
</evidence>
<dbReference type="PANTHER" id="PTHR43289">
    <property type="entry name" value="MITOGEN-ACTIVATED PROTEIN KINASE KINASE KINASE 20-RELATED"/>
    <property type="match status" value="1"/>
</dbReference>
<dbReference type="InterPro" id="IPR011009">
    <property type="entry name" value="Kinase-like_dom_sf"/>
</dbReference>
<comment type="catalytic activity">
    <reaction evidence="8">
        <text>L-seryl-[protein] + ATP = O-phospho-L-seryl-[protein] + ADP + H(+)</text>
        <dbReference type="Rhea" id="RHEA:17989"/>
        <dbReference type="Rhea" id="RHEA-COMP:9863"/>
        <dbReference type="Rhea" id="RHEA-COMP:11604"/>
        <dbReference type="ChEBI" id="CHEBI:15378"/>
        <dbReference type="ChEBI" id="CHEBI:29999"/>
        <dbReference type="ChEBI" id="CHEBI:30616"/>
        <dbReference type="ChEBI" id="CHEBI:83421"/>
        <dbReference type="ChEBI" id="CHEBI:456216"/>
        <dbReference type="EC" id="2.7.11.1"/>
    </reaction>
</comment>
<dbReference type="EMBL" id="LKTM01000078">
    <property type="protein sequence ID" value="KQH79697.1"/>
    <property type="molecule type" value="Genomic_DNA"/>
</dbReference>
<keyword evidence="4" id="KW-0547">Nucleotide-binding</keyword>
<dbReference type="Gene3D" id="1.10.510.10">
    <property type="entry name" value="Transferase(Phosphotransferase) domain 1"/>
    <property type="match status" value="1"/>
</dbReference>
<dbReference type="GO" id="GO:0005524">
    <property type="term" value="F:ATP binding"/>
    <property type="evidence" value="ECO:0007669"/>
    <property type="project" value="UniProtKB-KW"/>
</dbReference>
<dbReference type="CDD" id="cd14014">
    <property type="entry name" value="STKc_PknB_like"/>
    <property type="match status" value="1"/>
</dbReference>
<organism evidence="11 12">
    <name type="scientific">Mycobacterium gordonae</name>
    <dbReference type="NCBI Taxonomy" id="1778"/>
    <lineage>
        <taxon>Bacteria</taxon>
        <taxon>Bacillati</taxon>
        <taxon>Actinomycetota</taxon>
        <taxon>Actinomycetes</taxon>
        <taxon>Mycobacteriales</taxon>
        <taxon>Mycobacteriaceae</taxon>
        <taxon>Mycobacterium</taxon>
    </lineage>
</organism>
<dbReference type="AlphaFoldDB" id="A0A0Q2LUX2"/>
<dbReference type="EC" id="2.7.11.1" evidence="1"/>
<protein>
    <recommendedName>
        <fullName evidence="1">non-specific serine/threonine protein kinase</fullName>
        <ecNumber evidence="1">2.7.11.1</ecNumber>
    </recommendedName>
</protein>
<feature type="region of interest" description="Disordered" evidence="9">
    <location>
        <begin position="341"/>
        <end position="411"/>
    </location>
</feature>
<feature type="compositionally biased region" description="Pro residues" evidence="9">
    <location>
        <begin position="383"/>
        <end position="397"/>
    </location>
</feature>
<gene>
    <name evidence="11" type="ORF">AO501_17285</name>
</gene>
<sequence length="489" mass="52453">MTLGVGDVFAGYTIIRLLGAGGMGDVYLAQHPRLPRREALKILRHDVSADETFRQRFIREADSIADLEHPNIVTIHDRGEDDDRLWLATQYVDGTDAAKRLRDSCPAGMPVKEALTVITAIAEALDYAHDRGLLHRDVKPANILLAQPDRDGNRRAYLADFGIARPLDDPAGLTSTNFTLGTFSYAAPEQLMGKALDGRADQYALAATAYHFLTGMPLFPHSNQIAVISQHLTEPAPAPSSIYAELACFDAAFARALAKGPENRFPSCRDFAQALSEGLTKTDNEFSPTATTQQAHIRVTAPATEETWRRPHRRGLLMAAVLVVLVAGGLFFRPWARHSGPAISTPSTDARRTTDSANPTPHVIAPEPSSAPPPAPVTSNALPPSPTPSTAPRPTYPPAGQLGSACPPPGGTIGTGPDGAIYYCERIEGTDGYEWTLTPGLIPNPALHQPLNIPAGSSCMVPGLTADTTNGTLYCKLSPYGQWLWLPGP</sequence>
<dbReference type="PROSITE" id="PS50011">
    <property type="entry name" value="PROTEIN_KINASE_DOM"/>
    <property type="match status" value="1"/>
</dbReference>
<dbReference type="InterPro" id="IPR000719">
    <property type="entry name" value="Prot_kinase_dom"/>
</dbReference>
<dbReference type="SMART" id="SM00220">
    <property type="entry name" value="S_TKc"/>
    <property type="match status" value="1"/>
</dbReference>
<keyword evidence="6" id="KW-0067">ATP-binding</keyword>
<evidence type="ECO:0000259" key="10">
    <source>
        <dbReference type="PROSITE" id="PS50011"/>
    </source>
</evidence>
<dbReference type="FunFam" id="3.30.200.20:FF:000035">
    <property type="entry name" value="Serine/threonine protein kinase Stk1"/>
    <property type="match status" value="1"/>
</dbReference>
<dbReference type="Gene3D" id="3.30.200.20">
    <property type="entry name" value="Phosphorylase Kinase, domain 1"/>
    <property type="match status" value="1"/>
</dbReference>